<evidence type="ECO:0000256" key="3">
    <source>
        <dbReference type="ARBA" id="ARBA00022801"/>
    </source>
</evidence>
<comment type="caution">
    <text evidence="6">The sequence shown here is derived from an EMBL/GenBank/DDBJ whole genome shotgun (WGS) entry which is preliminary data.</text>
</comment>
<gene>
    <name evidence="6" type="ORF">BJY01DRAFT_240226</name>
</gene>
<dbReference type="CDD" id="cd07730">
    <property type="entry name" value="metallo-hydrolase-like_MBL-fold"/>
    <property type="match status" value="1"/>
</dbReference>
<evidence type="ECO:0000259" key="5">
    <source>
        <dbReference type="Pfam" id="PF00753"/>
    </source>
</evidence>
<keyword evidence="2" id="KW-0479">Metal-binding</keyword>
<dbReference type="EMBL" id="JBFXLU010000292">
    <property type="protein sequence ID" value="KAL2831014.1"/>
    <property type="molecule type" value="Genomic_DNA"/>
</dbReference>
<evidence type="ECO:0000256" key="2">
    <source>
        <dbReference type="ARBA" id="ARBA00022723"/>
    </source>
</evidence>
<keyword evidence="7" id="KW-1185">Reference proteome</keyword>
<keyword evidence="4" id="KW-0862">Zinc</keyword>
<dbReference type="InterPro" id="IPR001279">
    <property type="entry name" value="Metallo-B-lactamas"/>
</dbReference>
<reference evidence="6 7" key="1">
    <citation type="submission" date="2024-07" db="EMBL/GenBank/DDBJ databases">
        <title>Section-level genome sequencing and comparative genomics of Aspergillus sections Usti and Cavernicolus.</title>
        <authorList>
            <consortium name="Lawrence Berkeley National Laboratory"/>
            <person name="Nybo J.L."/>
            <person name="Vesth T.C."/>
            <person name="Theobald S."/>
            <person name="Frisvad J.C."/>
            <person name="Larsen T.O."/>
            <person name="Kjaerboelling I."/>
            <person name="Rothschild-Mancinelli K."/>
            <person name="Lyhne E.K."/>
            <person name="Kogle M.E."/>
            <person name="Barry K."/>
            <person name="Clum A."/>
            <person name="Na H."/>
            <person name="Ledsgaard L."/>
            <person name="Lin J."/>
            <person name="Lipzen A."/>
            <person name="Kuo A."/>
            <person name="Riley R."/>
            <person name="Mondo S."/>
            <person name="Labutti K."/>
            <person name="Haridas S."/>
            <person name="Pangalinan J."/>
            <person name="Salamov A.A."/>
            <person name="Simmons B.A."/>
            <person name="Magnuson J.K."/>
            <person name="Chen J."/>
            <person name="Drula E."/>
            <person name="Henrissat B."/>
            <person name="Wiebenga A."/>
            <person name="Lubbers R.J."/>
            <person name="Gomes A.C."/>
            <person name="Makela M.R."/>
            <person name="Stajich J."/>
            <person name="Grigoriev I.V."/>
            <person name="Mortensen U.H."/>
            <person name="De Vries R.P."/>
            <person name="Baker S.E."/>
            <person name="Andersen M.R."/>
        </authorList>
    </citation>
    <scope>NUCLEOTIDE SEQUENCE [LARGE SCALE GENOMIC DNA]</scope>
    <source>
        <strain evidence="6 7">CBS 123904</strain>
    </source>
</reference>
<organism evidence="6 7">
    <name type="scientific">Aspergillus pseudoustus</name>
    <dbReference type="NCBI Taxonomy" id="1810923"/>
    <lineage>
        <taxon>Eukaryota</taxon>
        <taxon>Fungi</taxon>
        <taxon>Dikarya</taxon>
        <taxon>Ascomycota</taxon>
        <taxon>Pezizomycotina</taxon>
        <taxon>Eurotiomycetes</taxon>
        <taxon>Eurotiomycetidae</taxon>
        <taxon>Eurotiales</taxon>
        <taxon>Aspergillaceae</taxon>
        <taxon>Aspergillus</taxon>
        <taxon>Aspergillus subgen. Nidulantes</taxon>
    </lineage>
</organism>
<feature type="domain" description="Metallo-beta-lactamase" evidence="5">
    <location>
        <begin position="51"/>
        <end position="210"/>
    </location>
</feature>
<evidence type="ECO:0000313" key="6">
    <source>
        <dbReference type="EMBL" id="KAL2831014.1"/>
    </source>
</evidence>
<name>A0ABR4IUT1_9EURO</name>
<comment type="similarity">
    <text evidence="1">Belongs to the metallo-beta-lactamase superfamily.</text>
</comment>
<keyword evidence="3" id="KW-0378">Hydrolase</keyword>
<dbReference type="Pfam" id="PF00753">
    <property type="entry name" value="Lactamase_B"/>
    <property type="match status" value="1"/>
</dbReference>
<proteinExistence type="inferred from homology"/>
<evidence type="ECO:0000313" key="7">
    <source>
        <dbReference type="Proteomes" id="UP001610446"/>
    </source>
</evidence>
<dbReference type="SUPFAM" id="SSF56281">
    <property type="entry name" value="Metallo-hydrolase/oxidoreductase"/>
    <property type="match status" value="1"/>
</dbReference>
<sequence length="374" mass="41557">MASQLSIPNFPVPPGGDTVQVSIIDSTTRIGKLPLEFLMTPPMLGMEYMPVLPSWSFLIQHASGEKLLFDLGVPGDWRTFAPVVTEKLEARGWDITVDKEVVDVLGDHGVAAHEISGIIWSHWHWDHLGDPSRFPPSTELIVGPGFKEQFLPGYPAKPDSPVRESDFSGRNLREIDFTTAIQVGQFRAVDYFSDGSFYILDTPGHAIGHLAGLARTTKSPDTFIFMGGDLCHHSGEMRPSKYMPIPSGREHYPTAAVATSHAAAACLPCPGAATLYDQLQVSRNRSCTQTFFDPTMGLDIAEAMRTIEKAQHADARDNIWFIYAHDPSLLGVADLFPLPANAWKDRNWRQKTQWTFLQDFAPALEILRGREEKE</sequence>
<evidence type="ECO:0000256" key="1">
    <source>
        <dbReference type="ARBA" id="ARBA00007749"/>
    </source>
</evidence>
<dbReference type="Proteomes" id="UP001610446">
    <property type="component" value="Unassembled WGS sequence"/>
</dbReference>
<accession>A0ABR4IUT1</accession>
<dbReference type="InterPro" id="IPR036866">
    <property type="entry name" value="RibonucZ/Hydroxyglut_hydro"/>
</dbReference>
<dbReference type="PANTHER" id="PTHR42978:SF5">
    <property type="entry name" value="METALLO-BETA-LACTAMASE DOMAIN-CONTAINING PROTEIN"/>
    <property type="match status" value="1"/>
</dbReference>
<evidence type="ECO:0000256" key="4">
    <source>
        <dbReference type="ARBA" id="ARBA00022833"/>
    </source>
</evidence>
<protein>
    <submittedName>
        <fullName evidence="6">Beta-lactamase-like protein</fullName>
    </submittedName>
</protein>
<dbReference type="PANTHER" id="PTHR42978">
    <property type="entry name" value="QUORUM-QUENCHING LACTONASE YTNP-RELATED-RELATED"/>
    <property type="match status" value="1"/>
</dbReference>
<dbReference type="Gene3D" id="3.60.15.10">
    <property type="entry name" value="Ribonuclease Z/Hydroxyacylglutathione hydrolase-like"/>
    <property type="match status" value="1"/>
</dbReference>
<dbReference type="InterPro" id="IPR051013">
    <property type="entry name" value="MBL_superfamily_lactonases"/>
</dbReference>